<evidence type="ECO:0000259" key="5">
    <source>
        <dbReference type="PROSITE" id="PS51460"/>
    </source>
</evidence>
<dbReference type="FunFam" id="3.30.920.20:FF:000003">
    <property type="entry name" value="Growth arrest-specific 2 like 3"/>
    <property type="match status" value="1"/>
</dbReference>
<feature type="region of interest" description="Disordered" evidence="4">
    <location>
        <begin position="226"/>
        <end position="391"/>
    </location>
</feature>
<dbReference type="SUPFAM" id="SSF47576">
    <property type="entry name" value="Calponin-homology domain, CH-domain"/>
    <property type="match status" value="1"/>
</dbReference>
<feature type="compositionally biased region" description="Polar residues" evidence="4">
    <location>
        <begin position="490"/>
        <end position="520"/>
    </location>
</feature>
<dbReference type="AlphaFoldDB" id="A0A7L2UUY3"/>
<dbReference type="GO" id="GO:0008017">
    <property type="term" value="F:microtubule binding"/>
    <property type="evidence" value="ECO:0007669"/>
    <property type="project" value="InterPro"/>
</dbReference>
<feature type="compositionally biased region" description="Polar residues" evidence="4">
    <location>
        <begin position="547"/>
        <end position="563"/>
    </location>
</feature>
<dbReference type="InterPro" id="IPR036872">
    <property type="entry name" value="CH_dom_sf"/>
</dbReference>
<proteinExistence type="predicted"/>
<dbReference type="PANTHER" id="PTHR46756:SF7">
    <property type="entry name" value="GAS2-LIKE PROTEIN 3"/>
    <property type="match status" value="1"/>
</dbReference>
<feature type="non-terminal residue" evidence="6">
    <location>
        <position position="614"/>
    </location>
</feature>
<reference evidence="6 7" key="1">
    <citation type="submission" date="2019-09" db="EMBL/GenBank/DDBJ databases">
        <title>Bird 10,000 Genomes (B10K) Project - Family phase.</title>
        <authorList>
            <person name="Zhang G."/>
        </authorList>
    </citation>
    <scope>NUCLEOTIDE SEQUENCE [LARGE SCALE GENOMIC DNA]</scope>
    <source>
        <strain evidence="6">B10K-DU-012-56</strain>
    </source>
</reference>
<evidence type="ECO:0000256" key="1">
    <source>
        <dbReference type="ARBA" id="ARBA00004245"/>
    </source>
</evidence>
<evidence type="ECO:0000313" key="6">
    <source>
        <dbReference type="EMBL" id="NXS49504.1"/>
    </source>
</evidence>
<dbReference type="GO" id="GO:0051015">
    <property type="term" value="F:actin filament binding"/>
    <property type="evidence" value="ECO:0007669"/>
    <property type="project" value="TreeGrafter"/>
</dbReference>
<feature type="compositionally biased region" description="Polar residues" evidence="4">
    <location>
        <begin position="280"/>
        <end position="291"/>
    </location>
</feature>
<dbReference type="EMBL" id="VYZW01058327">
    <property type="protein sequence ID" value="NXS49504.1"/>
    <property type="molecule type" value="Genomic_DNA"/>
</dbReference>
<comment type="caution">
    <text evidence="6">The sequence shown here is derived from an EMBL/GenBank/DDBJ whole genome shotgun (WGS) entry which is preliminary data.</text>
</comment>
<dbReference type="Pfam" id="PF02187">
    <property type="entry name" value="GAS2"/>
    <property type="match status" value="1"/>
</dbReference>
<dbReference type="Gene3D" id="3.30.920.20">
    <property type="entry name" value="Gas2-like domain"/>
    <property type="match status" value="1"/>
</dbReference>
<gene>
    <name evidence="6" type="primary">Gas2l3_0</name>
    <name evidence="6" type="ORF">BALREX_R08239</name>
</gene>
<organism evidence="6 7">
    <name type="scientific">Balaeniceps rex</name>
    <name type="common">Shoebill</name>
    <dbReference type="NCBI Taxonomy" id="33584"/>
    <lineage>
        <taxon>Eukaryota</taxon>
        <taxon>Metazoa</taxon>
        <taxon>Chordata</taxon>
        <taxon>Craniata</taxon>
        <taxon>Vertebrata</taxon>
        <taxon>Euteleostomi</taxon>
        <taxon>Archelosauria</taxon>
        <taxon>Archosauria</taxon>
        <taxon>Dinosauria</taxon>
        <taxon>Saurischia</taxon>
        <taxon>Theropoda</taxon>
        <taxon>Coelurosauria</taxon>
        <taxon>Aves</taxon>
        <taxon>Neognathae</taxon>
        <taxon>Neoaves</taxon>
        <taxon>Aequornithes</taxon>
        <taxon>Pelecaniformes</taxon>
        <taxon>Balaenicipitidae</taxon>
        <taxon>Balaeniceps</taxon>
    </lineage>
</organism>
<feature type="non-terminal residue" evidence="6">
    <location>
        <position position="1"/>
    </location>
</feature>
<feature type="compositionally biased region" description="Polar residues" evidence="4">
    <location>
        <begin position="428"/>
        <end position="450"/>
    </location>
</feature>
<dbReference type="PANTHER" id="PTHR46756">
    <property type="entry name" value="TRANSGELIN"/>
    <property type="match status" value="1"/>
</dbReference>
<evidence type="ECO:0000256" key="2">
    <source>
        <dbReference type="ARBA" id="ARBA00022490"/>
    </source>
</evidence>
<keyword evidence="7" id="KW-1185">Reference proteome</keyword>
<evidence type="ECO:0000313" key="7">
    <source>
        <dbReference type="Proteomes" id="UP000528411"/>
    </source>
</evidence>
<dbReference type="InterPro" id="IPR003108">
    <property type="entry name" value="GAR_dom"/>
</dbReference>
<feature type="compositionally biased region" description="Basic and acidic residues" evidence="4">
    <location>
        <begin position="334"/>
        <end position="347"/>
    </location>
</feature>
<dbReference type="SMART" id="SM00243">
    <property type="entry name" value="GAS2"/>
    <property type="match status" value="1"/>
</dbReference>
<dbReference type="GO" id="GO:0051764">
    <property type="term" value="P:actin crosslink formation"/>
    <property type="evidence" value="ECO:0007669"/>
    <property type="project" value="TreeGrafter"/>
</dbReference>
<comment type="subcellular location">
    <subcellularLocation>
        <location evidence="1">Cytoplasm</location>
        <location evidence="1">Cytoskeleton</location>
    </subcellularLocation>
</comment>
<evidence type="ECO:0000256" key="4">
    <source>
        <dbReference type="SAM" id="MobiDB-lite"/>
    </source>
</evidence>
<dbReference type="OrthoDB" id="2250192at2759"/>
<keyword evidence="2" id="KW-0963">Cytoplasm</keyword>
<keyword evidence="3" id="KW-0206">Cytoskeleton</keyword>
<sequence>QNFPMRKVPCKKDAPSGSFFARDNTANFLNWCRAIGVDETYLFESEGLVLHKDPRQVYLCLLEIGRIVSRYGVEPPVLVKLEKEIELEETLLMTSEPPSPISTAKSCCHHGELHEAVKHIAEDPPCSCSHRFSIEYLSEGRYRLGDKILFIRMLHGKHVMVRVGGGWDTLQGFLLKYDPCRVLQFATLEQKILAFQKGVTSDSVSNSSARIQEPPVMNPMSAVNMFQKQPSKPPTPVSALGASAKKALAKHPQSPALASPKVPVPPSSTAKSLTVRPKLQGSSVTGVQSPLKSLAGTSKKLESPAHNLPASAPLQPVSKNSSSAGTRKALVHSETLRKRIRSPDAPKVKFALAQSSPAPALHPALSSSKKQPSHLPGTAETMASKQKRVAAKCKPISVTKTKANSVAPRAAQPPVTNLRAVAKFAHSQQLLAKPPSKNTIQTSGTGSQHPQKAPRTASDLAKNPKTASVLKHSASAPSLAVSKALKSPPTLVSTSKNVSSAVNKQPNVSKPPQVGPTSSKPPERTPLAAVRLPQTSAKAAVTKKPAQPSTKGQPSTKNLQANESLAPAAKKPLPKGKSATACNKGTPGISEGPLMKSRQDDHYFVMTGSKKPRK</sequence>
<feature type="domain" description="GAR" evidence="5">
    <location>
        <begin position="108"/>
        <end position="181"/>
    </location>
</feature>
<dbReference type="SUPFAM" id="SSF143575">
    <property type="entry name" value="GAS2 domain-like"/>
    <property type="match status" value="1"/>
</dbReference>
<accession>A0A7L2UUY3</accession>
<evidence type="ECO:0000256" key="3">
    <source>
        <dbReference type="ARBA" id="ARBA00023212"/>
    </source>
</evidence>
<dbReference type="Proteomes" id="UP000528411">
    <property type="component" value="Unassembled WGS sequence"/>
</dbReference>
<name>A0A7L2UUY3_BALRX</name>
<dbReference type="GO" id="GO:0008093">
    <property type="term" value="F:cytoskeletal anchor activity"/>
    <property type="evidence" value="ECO:0007669"/>
    <property type="project" value="TreeGrafter"/>
</dbReference>
<dbReference type="PROSITE" id="PS51460">
    <property type="entry name" value="GAR"/>
    <property type="match status" value="1"/>
</dbReference>
<dbReference type="InterPro" id="IPR036534">
    <property type="entry name" value="GAR_dom_sf"/>
</dbReference>
<dbReference type="GO" id="GO:0005884">
    <property type="term" value="C:actin filament"/>
    <property type="evidence" value="ECO:0007669"/>
    <property type="project" value="TreeGrafter"/>
</dbReference>
<dbReference type="Gene3D" id="1.10.418.10">
    <property type="entry name" value="Calponin-like domain"/>
    <property type="match status" value="1"/>
</dbReference>
<feature type="region of interest" description="Disordered" evidence="4">
    <location>
        <begin position="428"/>
        <end position="614"/>
    </location>
</feature>
<protein>
    <submittedName>
        <fullName evidence="6">GA2L3 protein</fullName>
    </submittedName>
</protein>